<gene>
    <name evidence="8" type="ORF">KLLA0_E10121g</name>
</gene>
<keyword evidence="4" id="KW-0498">Mitosis</keyword>
<dbReference type="STRING" id="284590.Q6CNT3"/>
<dbReference type="HOGENOM" id="CLU_409364_0_0_1"/>
<dbReference type="InParanoid" id="Q6CNT3"/>
<dbReference type="GO" id="GO:0051301">
    <property type="term" value="P:cell division"/>
    <property type="evidence" value="ECO:0007669"/>
    <property type="project" value="UniProtKB-KW"/>
</dbReference>
<dbReference type="GO" id="GO:0007059">
    <property type="term" value="P:chromosome segregation"/>
    <property type="evidence" value="ECO:0007669"/>
    <property type="project" value="UniProtKB-KW"/>
</dbReference>
<dbReference type="EMBL" id="CR382125">
    <property type="protein sequence ID" value="CAG99493.1"/>
    <property type="molecule type" value="Genomic_DNA"/>
</dbReference>
<proteinExistence type="inferred from homology"/>
<evidence type="ECO:0000256" key="3">
    <source>
        <dbReference type="ARBA" id="ARBA00022618"/>
    </source>
</evidence>
<dbReference type="KEGG" id="kla:KLLA0_E10121g"/>
<accession>Q6CNT3</accession>
<dbReference type="eggNOG" id="ENOG502QQXI">
    <property type="taxonomic scope" value="Eukaryota"/>
</dbReference>
<protein>
    <submittedName>
        <fullName evidence="8">KLLA0E10121p</fullName>
    </submittedName>
</protein>
<dbReference type="AlphaFoldDB" id="Q6CNT3"/>
<keyword evidence="7" id="KW-0131">Cell cycle</keyword>
<evidence type="ECO:0000256" key="1">
    <source>
        <dbReference type="ARBA" id="ARBA00004123"/>
    </source>
</evidence>
<evidence type="ECO:0000256" key="7">
    <source>
        <dbReference type="ARBA" id="ARBA00023306"/>
    </source>
</evidence>
<evidence type="ECO:0000256" key="6">
    <source>
        <dbReference type="ARBA" id="ARBA00023242"/>
    </source>
</evidence>
<dbReference type="Pfam" id="PF10345">
    <property type="entry name" value="Cohesin_load"/>
    <property type="match status" value="1"/>
</dbReference>
<dbReference type="GO" id="GO:0005634">
    <property type="term" value="C:nucleus"/>
    <property type="evidence" value="ECO:0007669"/>
    <property type="project" value="UniProtKB-SubCell"/>
</dbReference>
<keyword evidence="9" id="KW-1185">Reference proteome</keyword>
<keyword evidence="5" id="KW-0159">Chromosome partition</keyword>
<evidence type="ECO:0000313" key="8">
    <source>
        <dbReference type="EMBL" id="CAG99493.1"/>
    </source>
</evidence>
<keyword evidence="6" id="KW-0539">Nucleus</keyword>
<evidence type="ECO:0000256" key="4">
    <source>
        <dbReference type="ARBA" id="ARBA00022776"/>
    </source>
</evidence>
<dbReference type="PaxDb" id="284590-Q6CNT3"/>
<organism evidence="8 9">
    <name type="scientific">Kluyveromyces lactis (strain ATCC 8585 / CBS 2359 / DSM 70799 / NBRC 1267 / NRRL Y-1140 / WM37)</name>
    <name type="common">Yeast</name>
    <name type="synonym">Candida sphaerica</name>
    <dbReference type="NCBI Taxonomy" id="284590"/>
    <lineage>
        <taxon>Eukaryota</taxon>
        <taxon>Fungi</taxon>
        <taxon>Dikarya</taxon>
        <taxon>Ascomycota</taxon>
        <taxon>Saccharomycotina</taxon>
        <taxon>Saccharomycetes</taxon>
        <taxon>Saccharomycetales</taxon>
        <taxon>Saccharomycetaceae</taxon>
        <taxon>Kluyveromyces</taxon>
    </lineage>
</organism>
<comment type="subcellular location">
    <subcellularLocation>
        <location evidence="1">Nucleus</location>
    </subcellularLocation>
</comment>
<reference evidence="8 9" key="1">
    <citation type="journal article" date="2004" name="Nature">
        <title>Genome evolution in yeasts.</title>
        <authorList>
            <consortium name="Genolevures"/>
            <person name="Dujon B."/>
            <person name="Sherman D."/>
            <person name="Fischer G."/>
            <person name="Durrens P."/>
            <person name="Casaregola S."/>
            <person name="Lafontaine I."/>
            <person name="de Montigny J."/>
            <person name="Marck C."/>
            <person name="Neuveglise C."/>
            <person name="Talla E."/>
            <person name="Goffard N."/>
            <person name="Frangeul L."/>
            <person name="Aigle M."/>
            <person name="Anthouard V."/>
            <person name="Babour A."/>
            <person name="Barbe V."/>
            <person name="Barnay S."/>
            <person name="Blanchin S."/>
            <person name="Beckerich J.M."/>
            <person name="Beyne E."/>
            <person name="Bleykasten C."/>
            <person name="Boisrame A."/>
            <person name="Boyer J."/>
            <person name="Cattolico L."/>
            <person name="Confanioleri F."/>
            <person name="de Daruvar A."/>
            <person name="Despons L."/>
            <person name="Fabre E."/>
            <person name="Fairhead C."/>
            <person name="Ferry-Dumazet H."/>
            <person name="Groppi A."/>
            <person name="Hantraye F."/>
            <person name="Hennequin C."/>
            <person name="Jauniaux N."/>
            <person name="Joyet P."/>
            <person name="Kachouri R."/>
            <person name="Kerrest A."/>
            <person name="Koszul R."/>
            <person name="Lemaire M."/>
            <person name="Lesur I."/>
            <person name="Ma L."/>
            <person name="Muller H."/>
            <person name="Nicaud J.M."/>
            <person name="Nikolski M."/>
            <person name="Oztas S."/>
            <person name="Ozier-Kalogeropoulos O."/>
            <person name="Pellenz S."/>
            <person name="Potier S."/>
            <person name="Richard G.F."/>
            <person name="Straub M.L."/>
            <person name="Suleau A."/>
            <person name="Swennene D."/>
            <person name="Tekaia F."/>
            <person name="Wesolowski-Louvel M."/>
            <person name="Westhof E."/>
            <person name="Wirth B."/>
            <person name="Zeniou-Meyer M."/>
            <person name="Zivanovic I."/>
            <person name="Bolotin-Fukuhara M."/>
            <person name="Thierry A."/>
            <person name="Bouchier C."/>
            <person name="Caudron B."/>
            <person name="Scarpelli C."/>
            <person name="Gaillardin C."/>
            <person name="Weissenbach J."/>
            <person name="Wincker P."/>
            <person name="Souciet J.L."/>
        </authorList>
    </citation>
    <scope>NUCLEOTIDE SEQUENCE [LARGE SCALE GENOMIC DNA]</scope>
    <source>
        <strain evidence="9">ATCC 8585 / CBS 2359 / DSM 70799 / NBRC 1267 / NRRL Y-1140 / WM37</strain>
    </source>
</reference>
<evidence type="ECO:0000313" key="9">
    <source>
        <dbReference type="Proteomes" id="UP000000598"/>
    </source>
</evidence>
<dbReference type="FunCoup" id="Q6CNT3">
    <property type="interactions" value="149"/>
</dbReference>
<dbReference type="GO" id="GO:0007064">
    <property type="term" value="P:mitotic sister chromatid cohesion"/>
    <property type="evidence" value="ECO:0007669"/>
    <property type="project" value="InterPro"/>
</dbReference>
<sequence>MDTFKDELLNVPISFDQKSLSRKAQQLDLIYHLSKQYTLTAHDVVTEIETELELRQYYTLINQAIRCLRYLKDGGFQLSLEQDFQITNDLVTLLIEETHRIDLAEQYFSALRERLQSTTWVNEKMYVDYVLLCKIPLYKNDPSHNKIALRNLSKLISKLDTSLWKVLFQYFRLQLIPGNERKLADYRDILFVIKNHEQFHFVVMCSFINYCLDEGISIPADMWVYFSEMDTAHVKLKIWKILLELLVLIFKDINITDKLTELKSFFDNNKDKIDSPLESIHLFDTVSLKLDFPVFGYKDVKNLLLFFQSVSYLPNCFDKRSNFSVKFLPKTISTTGKLLSSLDEKCSLSKLNSLHKFYHTLLDLVKFYQTCESIILHGMVADDNTTSPYQDLLQAWNAQLRGQVKTASAIYYSILHNDLGNRELKLLSLLHLYAITLAEISECDTGNDDLHTLTTKANQLVSQLDLLLNTSVFSASTVWRSTKLLLVIMGRFEPFTKNPQASNQNTLLLNELEQYFAGNSLLPADDLPTSKAPVKIKKSLLLHIWLNYIAGSMSINELDQRCVLSSTCFKLAKQQYLPYLRYLVGIWNLMNNTIAMNSKEVALTKARLDQIVKDLKANSDTETTANSTS</sequence>
<dbReference type="InterPro" id="IPR019440">
    <property type="entry name" value="MAU2"/>
</dbReference>
<name>Q6CNT3_KLULA</name>
<keyword evidence="3" id="KW-0132">Cell division</keyword>
<evidence type="ECO:0000256" key="2">
    <source>
        <dbReference type="ARBA" id="ARBA00008585"/>
    </source>
</evidence>
<dbReference type="Proteomes" id="UP000000598">
    <property type="component" value="Chromosome E"/>
</dbReference>
<evidence type="ECO:0000256" key="5">
    <source>
        <dbReference type="ARBA" id="ARBA00022829"/>
    </source>
</evidence>
<comment type="similarity">
    <text evidence="2">Belongs to the SCC4/mau-2 family.</text>
</comment>
<dbReference type="OMA" id="KIASRNC"/>